<keyword evidence="4" id="KW-1185">Reference proteome</keyword>
<reference evidence="3 4" key="1">
    <citation type="submission" date="2018-07" db="EMBL/GenBank/DDBJ databases">
        <title>Genomic Encyclopedia of Type Strains, Phase IV (KMG-IV): sequencing the most valuable type-strain genomes for metagenomic binning, comparative biology and taxonomic classification.</title>
        <authorList>
            <person name="Goeker M."/>
        </authorList>
    </citation>
    <scope>NUCLEOTIDE SEQUENCE [LARGE SCALE GENOMIC DNA]</scope>
    <source>
        <strain evidence="3 4">DSM 14364</strain>
    </source>
</reference>
<accession>A0A370HNH6</accession>
<dbReference type="Proteomes" id="UP000254925">
    <property type="component" value="Unassembled WGS sequence"/>
</dbReference>
<feature type="chain" id="PRO_5016737252" evidence="1">
    <location>
        <begin position="28"/>
        <end position="105"/>
    </location>
</feature>
<evidence type="ECO:0000313" key="4">
    <source>
        <dbReference type="Proteomes" id="UP000254925"/>
    </source>
</evidence>
<comment type="caution">
    <text evidence="3">The sequence shown here is derived from an EMBL/GenBank/DDBJ whole genome shotgun (WGS) entry which is preliminary data.</text>
</comment>
<gene>
    <name evidence="3" type="ORF">DES45_10326</name>
</gene>
<dbReference type="AlphaFoldDB" id="A0A370HNH6"/>
<dbReference type="PANTHER" id="PTHR43751">
    <property type="entry name" value="SULFATASE"/>
    <property type="match status" value="1"/>
</dbReference>
<proteinExistence type="predicted"/>
<name>A0A370HNH6_9HYPH</name>
<dbReference type="InterPro" id="IPR000917">
    <property type="entry name" value="Sulfatase_N"/>
</dbReference>
<dbReference type="SUPFAM" id="SSF53649">
    <property type="entry name" value="Alkaline phosphatase-like"/>
    <property type="match status" value="1"/>
</dbReference>
<feature type="domain" description="Sulfatase N-terminal" evidence="2">
    <location>
        <begin position="32"/>
        <end position="81"/>
    </location>
</feature>
<dbReference type="EMBL" id="QQBB01000003">
    <property type="protein sequence ID" value="RDI59775.1"/>
    <property type="molecule type" value="Genomic_DNA"/>
</dbReference>
<dbReference type="InterPro" id="IPR052701">
    <property type="entry name" value="GAG_Ulvan_Degrading_Sulfatases"/>
</dbReference>
<sequence length="105" mass="11475">MKARGKIWVVLVAMFASVKALNTPAAAQPQKPNIVVIMADEIGYWNSSAYNRGMMGDHTPNIGRLANEGIGFPDHYGRQSCPAPRPFNLRSDPFVRTTCNREAGG</sequence>
<evidence type="ECO:0000259" key="2">
    <source>
        <dbReference type="Pfam" id="PF00884"/>
    </source>
</evidence>
<dbReference type="InterPro" id="IPR017850">
    <property type="entry name" value="Alkaline_phosphatase_core_sf"/>
</dbReference>
<dbReference type="PANTHER" id="PTHR43751:SF2">
    <property type="entry name" value="SULFATASE N-TERMINAL DOMAIN-CONTAINING PROTEIN"/>
    <property type="match status" value="1"/>
</dbReference>
<evidence type="ECO:0000313" key="3">
    <source>
        <dbReference type="EMBL" id="RDI59775.1"/>
    </source>
</evidence>
<dbReference type="RefSeq" id="WP_170151432.1">
    <property type="nucleotide sequence ID" value="NZ_QQBB01000003.1"/>
</dbReference>
<dbReference type="Gene3D" id="3.40.720.10">
    <property type="entry name" value="Alkaline Phosphatase, subunit A"/>
    <property type="match status" value="1"/>
</dbReference>
<organism evidence="3 4">
    <name type="scientific">Microvirga subterranea</name>
    <dbReference type="NCBI Taxonomy" id="186651"/>
    <lineage>
        <taxon>Bacteria</taxon>
        <taxon>Pseudomonadati</taxon>
        <taxon>Pseudomonadota</taxon>
        <taxon>Alphaproteobacteria</taxon>
        <taxon>Hyphomicrobiales</taxon>
        <taxon>Methylobacteriaceae</taxon>
        <taxon>Microvirga</taxon>
    </lineage>
</organism>
<keyword evidence="1" id="KW-0732">Signal</keyword>
<protein>
    <submittedName>
        <fullName evidence="3">Sulfatase-like protein</fullName>
    </submittedName>
</protein>
<feature type="signal peptide" evidence="1">
    <location>
        <begin position="1"/>
        <end position="27"/>
    </location>
</feature>
<dbReference type="Pfam" id="PF00884">
    <property type="entry name" value="Sulfatase"/>
    <property type="match status" value="1"/>
</dbReference>
<evidence type="ECO:0000256" key="1">
    <source>
        <dbReference type="SAM" id="SignalP"/>
    </source>
</evidence>